<evidence type="ECO:0000313" key="2">
    <source>
        <dbReference type="Proteomes" id="UP001151760"/>
    </source>
</evidence>
<keyword evidence="2" id="KW-1185">Reference proteome</keyword>
<organism evidence="1 2">
    <name type="scientific">Tanacetum coccineum</name>
    <dbReference type="NCBI Taxonomy" id="301880"/>
    <lineage>
        <taxon>Eukaryota</taxon>
        <taxon>Viridiplantae</taxon>
        <taxon>Streptophyta</taxon>
        <taxon>Embryophyta</taxon>
        <taxon>Tracheophyta</taxon>
        <taxon>Spermatophyta</taxon>
        <taxon>Magnoliopsida</taxon>
        <taxon>eudicotyledons</taxon>
        <taxon>Gunneridae</taxon>
        <taxon>Pentapetalae</taxon>
        <taxon>asterids</taxon>
        <taxon>campanulids</taxon>
        <taxon>Asterales</taxon>
        <taxon>Asteraceae</taxon>
        <taxon>Asteroideae</taxon>
        <taxon>Anthemideae</taxon>
        <taxon>Anthemidinae</taxon>
        <taxon>Tanacetum</taxon>
    </lineage>
</organism>
<dbReference type="Proteomes" id="UP001151760">
    <property type="component" value="Unassembled WGS sequence"/>
</dbReference>
<comment type="caution">
    <text evidence="1">The sequence shown here is derived from an EMBL/GenBank/DDBJ whole genome shotgun (WGS) entry which is preliminary data.</text>
</comment>
<dbReference type="EMBL" id="BQNB010015826">
    <property type="protein sequence ID" value="GJT44600.1"/>
    <property type="molecule type" value="Genomic_DNA"/>
</dbReference>
<sequence>YFLLGEVNSCPLWRDNKDVPSDTMILGLETEMKSSDNVAGISENVLANLVFETNDYCDNLAEIYQKTTEMSKEIDIVLVMGHLICGNGPRGKRRAIQTAKLKRCLVHQLASLVTRVNIHQLVHLVIIIDELCTIWLKETHESDVQELEVQNETGNVKYRKWMNVLKCGLNAEILLTIDFLVALQKGVFGRRFQLTLGVFVFSDGQTDHGQTDQESEDEIQRYSL</sequence>
<accession>A0ABQ5DZI0</accession>
<feature type="non-terminal residue" evidence="1">
    <location>
        <position position="1"/>
    </location>
</feature>
<reference evidence="1" key="2">
    <citation type="submission" date="2022-01" db="EMBL/GenBank/DDBJ databases">
        <authorList>
            <person name="Yamashiro T."/>
            <person name="Shiraishi A."/>
            <person name="Satake H."/>
            <person name="Nakayama K."/>
        </authorList>
    </citation>
    <scope>NUCLEOTIDE SEQUENCE</scope>
</reference>
<evidence type="ECO:0000313" key="1">
    <source>
        <dbReference type="EMBL" id="GJT44600.1"/>
    </source>
</evidence>
<reference evidence="1" key="1">
    <citation type="journal article" date="2022" name="Int. J. Mol. Sci.">
        <title>Draft Genome of Tanacetum Coccineum: Genomic Comparison of Closely Related Tanacetum-Family Plants.</title>
        <authorList>
            <person name="Yamashiro T."/>
            <person name="Shiraishi A."/>
            <person name="Nakayama K."/>
            <person name="Satake H."/>
        </authorList>
    </citation>
    <scope>NUCLEOTIDE SEQUENCE</scope>
</reference>
<gene>
    <name evidence="1" type="ORF">Tco_0953315</name>
</gene>
<protein>
    <submittedName>
        <fullName evidence="1">Uncharacterized protein</fullName>
    </submittedName>
</protein>
<name>A0ABQ5DZI0_9ASTR</name>
<proteinExistence type="predicted"/>